<dbReference type="PANTHER" id="PTHR13037:SF24">
    <property type="entry name" value="POLYCOMB PROTEIN PCL-RELATED"/>
    <property type="match status" value="1"/>
</dbReference>
<reference evidence="4 5" key="1">
    <citation type="journal article" date="2024" name="J Genomics">
        <title>Draft genome sequencing and assembly of Favolaschia claudopus CIRM-BRFM 2984 isolated from oak limbs.</title>
        <authorList>
            <person name="Navarro D."/>
            <person name="Drula E."/>
            <person name="Chaduli D."/>
            <person name="Cazenave R."/>
            <person name="Ahrendt S."/>
            <person name="Wang J."/>
            <person name="Lipzen A."/>
            <person name="Daum C."/>
            <person name="Barry K."/>
            <person name="Grigoriev I.V."/>
            <person name="Favel A."/>
            <person name="Rosso M.N."/>
            <person name="Martin F."/>
        </authorList>
    </citation>
    <scope>NUCLEOTIDE SEQUENCE [LARGE SCALE GENOMIC DNA]</scope>
    <source>
        <strain evidence="4 5">CIRM-BRFM 2984</strain>
    </source>
</reference>
<keyword evidence="1" id="KW-0945">Host-virus interaction</keyword>
<feature type="compositionally biased region" description="Low complexity" evidence="2">
    <location>
        <begin position="121"/>
        <end position="144"/>
    </location>
</feature>
<gene>
    <name evidence="4" type="ORF">R3P38DRAFT_12076</name>
</gene>
<feature type="compositionally biased region" description="Pro residues" evidence="2">
    <location>
        <begin position="1069"/>
        <end position="1079"/>
    </location>
</feature>
<evidence type="ECO:0000256" key="2">
    <source>
        <dbReference type="SAM" id="MobiDB-lite"/>
    </source>
</evidence>
<feature type="region of interest" description="Disordered" evidence="2">
    <location>
        <begin position="746"/>
        <end position="903"/>
    </location>
</feature>
<feature type="compositionally biased region" description="Pro residues" evidence="2">
    <location>
        <begin position="544"/>
        <end position="568"/>
    </location>
</feature>
<feature type="compositionally biased region" description="Low complexity" evidence="2">
    <location>
        <begin position="882"/>
        <end position="903"/>
    </location>
</feature>
<evidence type="ECO:0000256" key="1">
    <source>
        <dbReference type="ARBA" id="ARBA00022581"/>
    </source>
</evidence>
<dbReference type="SUPFAM" id="SSF53335">
    <property type="entry name" value="S-adenosyl-L-methionine-dependent methyltransferases"/>
    <property type="match status" value="1"/>
</dbReference>
<feature type="compositionally biased region" description="Low complexity" evidence="2">
    <location>
        <begin position="569"/>
        <end position="599"/>
    </location>
</feature>
<feature type="region of interest" description="Disordered" evidence="2">
    <location>
        <begin position="920"/>
        <end position="963"/>
    </location>
</feature>
<keyword evidence="5" id="KW-1185">Reference proteome</keyword>
<protein>
    <submittedName>
        <fullName evidence="4">Methyltransf-25 domain-containing protein</fullName>
    </submittedName>
</protein>
<feature type="compositionally biased region" description="Low complexity" evidence="2">
    <location>
        <begin position="443"/>
        <end position="457"/>
    </location>
</feature>
<dbReference type="AlphaFoldDB" id="A0AAW0EDP7"/>
<dbReference type="EMBL" id="JAWWNJ010000001">
    <property type="protein sequence ID" value="KAK7063784.1"/>
    <property type="molecule type" value="Genomic_DNA"/>
</dbReference>
<dbReference type="InterPro" id="IPR029063">
    <property type="entry name" value="SAM-dependent_MTases_sf"/>
</dbReference>
<feature type="compositionally biased region" description="Low complexity" evidence="2">
    <location>
        <begin position="55"/>
        <end position="64"/>
    </location>
</feature>
<feature type="compositionally biased region" description="Low complexity" evidence="2">
    <location>
        <begin position="154"/>
        <end position="164"/>
    </location>
</feature>
<feature type="compositionally biased region" description="Basic and acidic residues" evidence="2">
    <location>
        <begin position="1089"/>
        <end position="1098"/>
    </location>
</feature>
<feature type="region of interest" description="Disordered" evidence="2">
    <location>
        <begin position="1"/>
        <end position="102"/>
    </location>
</feature>
<accession>A0AAW0EDP7</accession>
<dbReference type="CDD" id="cd02440">
    <property type="entry name" value="AdoMet_MTases"/>
    <property type="match status" value="1"/>
</dbReference>
<feature type="compositionally biased region" description="Pro residues" evidence="2">
    <location>
        <begin position="43"/>
        <end position="54"/>
    </location>
</feature>
<dbReference type="PANTHER" id="PTHR13037">
    <property type="entry name" value="FORMIN"/>
    <property type="match status" value="1"/>
</dbReference>
<feature type="compositionally biased region" description="Basic and acidic residues" evidence="2">
    <location>
        <begin position="71"/>
        <end position="87"/>
    </location>
</feature>
<proteinExistence type="predicted"/>
<organism evidence="4 5">
    <name type="scientific">Favolaschia claudopus</name>
    <dbReference type="NCBI Taxonomy" id="2862362"/>
    <lineage>
        <taxon>Eukaryota</taxon>
        <taxon>Fungi</taxon>
        <taxon>Dikarya</taxon>
        <taxon>Basidiomycota</taxon>
        <taxon>Agaricomycotina</taxon>
        <taxon>Agaricomycetes</taxon>
        <taxon>Agaricomycetidae</taxon>
        <taxon>Agaricales</taxon>
        <taxon>Marasmiineae</taxon>
        <taxon>Mycenaceae</taxon>
        <taxon>Favolaschia</taxon>
    </lineage>
</organism>
<feature type="compositionally biased region" description="Low complexity" evidence="2">
    <location>
        <begin position="925"/>
        <end position="955"/>
    </location>
</feature>
<evidence type="ECO:0000313" key="5">
    <source>
        <dbReference type="Proteomes" id="UP001362999"/>
    </source>
</evidence>
<dbReference type="Gene3D" id="3.40.50.150">
    <property type="entry name" value="Vaccinia Virus protein VP39"/>
    <property type="match status" value="1"/>
</dbReference>
<feature type="region of interest" description="Disordered" evidence="2">
    <location>
        <begin position="392"/>
        <end position="468"/>
    </location>
</feature>
<feature type="region of interest" description="Disordered" evidence="2">
    <location>
        <begin position="538"/>
        <end position="601"/>
    </location>
</feature>
<feature type="compositionally biased region" description="Acidic residues" evidence="2">
    <location>
        <begin position="431"/>
        <end position="442"/>
    </location>
</feature>
<sequence length="1128" mass="121624">MAAMDVARSLSLQPPSATQDMHLRENSATSEPHYRLSRLHNNQPPPSSTRPPSAPSIISRSVSAGMTFSFNKKEKDKDRGEKDKDYNKNSLSPFPDERSSSRFGFGLRKKVSLASLISSTAAAATTPDDGPSSSRTSSMSSSFSPIPIVVPPLGDSSSGSTHSGGSDHDSDDPLDEIVPAPERFVRDDAWRTRRRMKLHPYSDVPYMQAYDPVVLDKCVFFLLGTVLSLLTCSFLVYSEKYTYYLMRRLAPSGSPTFHLYQNSPPASVLDLGCGTGLWLLDAARVWRGTQFVGLDLVDVVVPQLTDGTLPNIRLVRGDFLNYALPFPDRQFELVRMANLSLCIPHTKWEYVLREVARVLAPGGRLELIDDQAVFPYGDAPVDEATTEIADEEDPDAGALSPTPTAHPDVLSPSTPTPRAPATADASGFFDSDSDEEEEEASDADASFESLPARSSSDSSDESVSDHSISSFTDAASTLVGSERGSVELKKISLLGPPQLEYEPAHVARPFSGIEHLVISIPPPSRELPAVVNVIVDSESENEVPPTPVPVRALPPIPIPATSPRPSLPTPTSASSKTTFPPLPLSASSPRSPSSLMTPPASASSVSTFPAAAIEPPASSGPWSTQRNVAQDLERVFTRMIACQYKLHTKPSDIILPLLTKVFCSSPAGIPAAVGKLGGLTGRVERPASMHLKLAPLGAEEREGVTVRGQLIREEVREREGMGMGGMATIRESGRDKEGKNVKAWMSGVEQEREKEVRRKKSKMELPKETPLPQGVSAKAAGRLGIAVGGGSPLPPPTIRRSPPKVDDLFDSDEESVEEEEDEDFMESPSDEEPPINLNGSTGQLPQLGRGASTWTAPDEWAAPPTPLSRANSNDGPTLSHMASSRTITAASSSKTITAGSSSKTIKQLGIELPPAPVMKMKHSRGGSTASAMSAASRVSSTSTSSGAFSESGPSGPAKWSSGRVQHPGLVLWPSTFIPLGAHELEMHATKHVQTLLGCKPALAEYISSFKEPGTGKRVVSEEEFEETLWEYECFRRERFRWPEMPEGRLDLEPIPSDFPTPASARSVPGAPPALPPMPRTPTSETPPRTPREDPHPFGEYELTHVRSFRVYNAIKGEAWTDLRSSVAV</sequence>
<feature type="compositionally biased region" description="Basic and acidic residues" evidence="2">
    <location>
        <begin position="749"/>
        <end position="767"/>
    </location>
</feature>
<feature type="region of interest" description="Disordered" evidence="2">
    <location>
        <begin position="1054"/>
        <end position="1098"/>
    </location>
</feature>
<dbReference type="Proteomes" id="UP001362999">
    <property type="component" value="Unassembled WGS sequence"/>
</dbReference>
<feature type="compositionally biased region" description="Acidic residues" evidence="2">
    <location>
        <begin position="808"/>
        <end position="833"/>
    </location>
</feature>
<feature type="compositionally biased region" description="Low complexity" evidence="2">
    <location>
        <begin position="419"/>
        <end position="430"/>
    </location>
</feature>
<dbReference type="Pfam" id="PF13649">
    <property type="entry name" value="Methyltransf_25"/>
    <property type="match status" value="1"/>
</dbReference>
<dbReference type="InterPro" id="IPR041698">
    <property type="entry name" value="Methyltransf_25"/>
</dbReference>
<evidence type="ECO:0000259" key="3">
    <source>
        <dbReference type="Pfam" id="PF13649"/>
    </source>
</evidence>
<name>A0AAW0EDP7_9AGAR</name>
<feature type="region of interest" description="Disordered" evidence="2">
    <location>
        <begin position="121"/>
        <end position="178"/>
    </location>
</feature>
<evidence type="ECO:0000313" key="4">
    <source>
        <dbReference type="EMBL" id="KAK7063784.1"/>
    </source>
</evidence>
<feature type="compositionally biased region" description="Polar residues" evidence="2">
    <location>
        <begin position="10"/>
        <end position="19"/>
    </location>
</feature>
<feature type="domain" description="Methyltransferase" evidence="3">
    <location>
        <begin position="268"/>
        <end position="363"/>
    </location>
</feature>
<comment type="caution">
    <text evidence="4">The sequence shown here is derived from an EMBL/GenBank/DDBJ whole genome shotgun (WGS) entry which is preliminary data.</text>
</comment>